<evidence type="ECO:0000313" key="2">
    <source>
        <dbReference type="Proteomes" id="UP001176961"/>
    </source>
</evidence>
<evidence type="ECO:0000313" key="1">
    <source>
        <dbReference type="EMBL" id="CAJ0602025.1"/>
    </source>
</evidence>
<reference evidence="1" key="1">
    <citation type="submission" date="2023-07" db="EMBL/GenBank/DDBJ databases">
        <authorList>
            <consortium name="CYATHOMIX"/>
        </authorList>
    </citation>
    <scope>NUCLEOTIDE SEQUENCE</scope>
    <source>
        <strain evidence="1">N/A</strain>
    </source>
</reference>
<dbReference type="AlphaFoldDB" id="A0AA36H1F3"/>
<proteinExistence type="predicted"/>
<name>A0AA36H1F3_CYLNA</name>
<accession>A0AA36H1F3</accession>
<comment type="caution">
    <text evidence="1">The sequence shown here is derived from an EMBL/GenBank/DDBJ whole genome shotgun (WGS) entry which is preliminary data.</text>
</comment>
<keyword evidence="2" id="KW-1185">Reference proteome</keyword>
<organism evidence="1 2">
    <name type="scientific">Cylicocyclus nassatus</name>
    <name type="common">Nematode worm</name>
    <dbReference type="NCBI Taxonomy" id="53992"/>
    <lineage>
        <taxon>Eukaryota</taxon>
        <taxon>Metazoa</taxon>
        <taxon>Ecdysozoa</taxon>
        <taxon>Nematoda</taxon>
        <taxon>Chromadorea</taxon>
        <taxon>Rhabditida</taxon>
        <taxon>Rhabditina</taxon>
        <taxon>Rhabditomorpha</taxon>
        <taxon>Strongyloidea</taxon>
        <taxon>Strongylidae</taxon>
        <taxon>Cylicocyclus</taxon>
    </lineage>
</organism>
<dbReference type="EMBL" id="CATQJL010000305">
    <property type="protein sequence ID" value="CAJ0602025.1"/>
    <property type="molecule type" value="Genomic_DNA"/>
</dbReference>
<protein>
    <submittedName>
        <fullName evidence="1">Uncharacterized protein</fullName>
    </submittedName>
</protein>
<dbReference type="Proteomes" id="UP001176961">
    <property type="component" value="Unassembled WGS sequence"/>
</dbReference>
<sequence>MFCKKDMRQILACGEFGPPITAVVLNWLWHFVHGLLLSTIVVEGVVGGMCGLAPHMPLEAATSRGGRCPYILTHGGISAMGAIVVLEEIPTSFQWMSLTHVAIITIDALDILKEANLKSSLGTIIGWIRTGRPWEISMASISTVQALVHELLTPYLSGYLFYRKLDKFAEKLCKCDIKLVDCWGGQFKKNYHVERKQCRNKTYYGVWWGVNEMAVHEDAVGTIYDIEYLDWRKKEYTVSSFYNRSWDKMLEKKWSSDDIKKVVPQHT</sequence>
<gene>
    <name evidence="1" type="ORF">CYNAS_LOCUS14008</name>
</gene>